<feature type="region of interest" description="Disordered" evidence="1">
    <location>
        <begin position="291"/>
        <end position="325"/>
    </location>
</feature>
<dbReference type="Proteomes" id="UP001359485">
    <property type="component" value="Unassembled WGS sequence"/>
</dbReference>
<feature type="region of interest" description="Disordered" evidence="1">
    <location>
        <begin position="1"/>
        <end position="114"/>
    </location>
</feature>
<dbReference type="EMBL" id="JAWJWF010000006">
    <property type="protein sequence ID" value="KAK6631586.1"/>
    <property type="molecule type" value="Genomic_DNA"/>
</dbReference>
<feature type="compositionally biased region" description="Polar residues" evidence="1">
    <location>
        <begin position="821"/>
        <end position="845"/>
    </location>
</feature>
<proteinExistence type="predicted"/>
<keyword evidence="3" id="KW-1185">Reference proteome</keyword>
<feature type="region of interest" description="Disordered" evidence="1">
    <location>
        <begin position="189"/>
        <end position="213"/>
    </location>
</feature>
<feature type="region of interest" description="Disordered" evidence="1">
    <location>
        <begin position="821"/>
        <end position="864"/>
    </location>
</feature>
<feature type="compositionally biased region" description="Basic and acidic residues" evidence="1">
    <location>
        <begin position="1"/>
        <end position="14"/>
    </location>
</feature>
<evidence type="ECO:0000256" key="1">
    <source>
        <dbReference type="SAM" id="MobiDB-lite"/>
    </source>
</evidence>
<evidence type="ECO:0000313" key="3">
    <source>
        <dbReference type="Proteomes" id="UP001359485"/>
    </source>
</evidence>
<feature type="compositionally biased region" description="Polar residues" evidence="1">
    <location>
        <begin position="80"/>
        <end position="90"/>
    </location>
</feature>
<feature type="region of interest" description="Disordered" evidence="1">
    <location>
        <begin position="780"/>
        <end position="803"/>
    </location>
</feature>
<feature type="compositionally biased region" description="Polar residues" evidence="1">
    <location>
        <begin position="296"/>
        <end position="325"/>
    </location>
</feature>
<feature type="compositionally biased region" description="Polar residues" evidence="1">
    <location>
        <begin position="15"/>
        <end position="27"/>
    </location>
</feature>
<gene>
    <name evidence="2" type="ORF">RUM44_006115</name>
</gene>
<reference evidence="2 3" key="1">
    <citation type="submission" date="2023-09" db="EMBL/GenBank/DDBJ databases">
        <title>Genomes of two closely related lineages of the louse Polyplax serrata with different host specificities.</title>
        <authorList>
            <person name="Martinu J."/>
            <person name="Tarabai H."/>
            <person name="Stefka J."/>
            <person name="Hypsa V."/>
        </authorList>
    </citation>
    <scope>NUCLEOTIDE SEQUENCE [LARGE SCALE GENOMIC DNA]</scope>
    <source>
        <strain evidence="2">98ZLc_SE</strain>
    </source>
</reference>
<sequence>MRVEKGKESHKESTENAFTSGYPNAENTVGDALQRKLERLNSTILSQDEQARRQHQYYGHSGYSEDSDYTSDLNYPIGQHPNSSASQFRTAAQLMRTPETSLETSRENSYERDDGPVQVHMQGGHYFAPNHSSQQGRISQNYAMQQSYRNYNEADGEPLYYNSRPRDFKEYSRRRKNWESDESQAYGHVHWTSNGHSNGASRKRVAGRRPSLERQTTLYDDQYYTDQQYYDERAKQQYQIYGDYYSQDFTYQNERYGKEEEDKQWDSGGYYYPDNYADTFADNYQNIVNEKRSSKKLPSTVYSNSNQDRSYYSPPTGTGYNNETIDESTNISASVRRKLLKQQRQSSDNYSTGGPCWQSDDRSTVWHSAENGSGYYDEYTTMNTTINTTTPVTTPMHPPKKRTLPQIRAPSRIKASAMSLPQTPVRQLPNPLDAVNKQRVSAPVSRTASADYEQADPYESGTYNENYNYAYASNDNLVSDKFSAYPTESRTTDNYLINYKTAENYQDNYENKENYPEMEGNYQNATEQYQNVTEQYPNVDNFGNSYVQNLNKDEYYPGDYYQEDTLKGYYDTNLTQGTTQKKFLGGRRAHSPFIQQNTDSLESRDDELRDESFETAVDSICSSLPMQRTGTEYSSMDTSMDYKLEPAIKPLNQQQQHILPENEQQWQVPSAHQNQQPQQLQQQAQQPQAVQQQQQQQQQPTQQQQQSTGMLGGLLGQLTKSPSQYMQQQQQQQQQQGQKPDQRSRDQPNLLTNPALAAMNVTKGIFSSITNAVNNTVQSINKQQKNQKQQQQQQQQQVPLQQTENQVQRIQVTKKGSLKQQDSFECQRGFRSQRNSFDSQIQDYTISEEPEYTERKDEEEYYETDEKYYDYDEKDYYENHEDDFAKDIEIPEGESELDHLETALRNREAEGGVLLPKRIGHLKHQDTIESEGKRSDRSYLRQQDSLDSCADELIMHNSGLVNGASPTELDRFGETRTGSVEALRNGTVDSSHIEALRKRGSGHDNSLIEPYHPGGMVQDIQKEYSSSPPSIQKQQSIDLEGIDEEDVPDETLVAPDELEKPIPFDVQPDEPIKMVVPERRKYTAKERWHRAYNIVVQQLNVSHI</sequence>
<feature type="compositionally biased region" description="Low complexity" evidence="1">
    <location>
        <begin position="727"/>
        <end position="738"/>
    </location>
</feature>
<feature type="compositionally biased region" description="Polar residues" evidence="1">
    <location>
        <begin position="191"/>
        <end position="200"/>
    </location>
</feature>
<feature type="region of interest" description="Disordered" evidence="1">
    <location>
        <begin position="664"/>
        <end position="749"/>
    </location>
</feature>
<organism evidence="2 3">
    <name type="scientific">Polyplax serrata</name>
    <name type="common">Common mouse louse</name>
    <dbReference type="NCBI Taxonomy" id="468196"/>
    <lineage>
        <taxon>Eukaryota</taxon>
        <taxon>Metazoa</taxon>
        <taxon>Ecdysozoa</taxon>
        <taxon>Arthropoda</taxon>
        <taxon>Hexapoda</taxon>
        <taxon>Insecta</taxon>
        <taxon>Pterygota</taxon>
        <taxon>Neoptera</taxon>
        <taxon>Paraneoptera</taxon>
        <taxon>Psocodea</taxon>
        <taxon>Troctomorpha</taxon>
        <taxon>Phthiraptera</taxon>
        <taxon>Anoplura</taxon>
        <taxon>Polyplacidae</taxon>
        <taxon>Polyplax</taxon>
    </lineage>
</organism>
<evidence type="ECO:0000313" key="2">
    <source>
        <dbReference type="EMBL" id="KAK6631586.1"/>
    </source>
</evidence>
<name>A0ABR1B0W1_POLSC</name>
<feature type="compositionally biased region" description="Basic and acidic residues" evidence="1">
    <location>
        <begin position="104"/>
        <end position="114"/>
    </location>
</feature>
<protein>
    <submittedName>
        <fullName evidence="2">Uncharacterized protein</fullName>
    </submittedName>
</protein>
<feature type="compositionally biased region" description="Low complexity" evidence="1">
    <location>
        <begin position="673"/>
        <end position="706"/>
    </location>
</feature>
<accession>A0ABR1B0W1</accession>
<feature type="compositionally biased region" description="Basic and acidic residues" evidence="1">
    <location>
        <begin position="852"/>
        <end position="864"/>
    </location>
</feature>
<comment type="caution">
    <text evidence="2">The sequence shown here is derived from an EMBL/GenBank/DDBJ whole genome shotgun (WGS) entry which is preliminary data.</text>
</comment>